<name>A0A235H9U6_AZOBR</name>
<dbReference type="Proteomes" id="UP000215367">
    <property type="component" value="Unassembled WGS sequence"/>
</dbReference>
<accession>A0A235H9U6</accession>
<organism evidence="2 3">
    <name type="scientific">Azospirillum brasilense</name>
    <dbReference type="NCBI Taxonomy" id="192"/>
    <lineage>
        <taxon>Bacteria</taxon>
        <taxon>Pseudomonadati</taxon>
        <taxon>Pseudomonadota</taxon>
        <taxon>Alphaproteobacteria</taxon>
        <taxon>Rhodospirillales</taxon>
        <taxon>Azospirillaceae</taxon>
        <taxon>Azospirillum</taxon>
    </lineage>
</organism>
<geneLocation type="plasmid" evidence="2">
    <name>unnamed</name>
</geneLocation>
<comment type="caution">
    <text evidence="2">The sequence shown here is derived from an EMBL/GenBank/DDBJ whole genome shotgun (WGS) entry which is preliminary data.</text>
</comment>
<dbReference type="Pfam" id="PF08242">
    <property type="entry name" value="Methyltransf_12"/>
    <property type="match status" value="1"/>
</dbReference>
<dbReference type="InterPro" id="IPR029063">
    <property type="entry name" value="SAM-dependent_MTases_sf"/>
</dbReference>
<dbReference type="SUPFAM" id="SSF53335">
    <property type="entry name" value="S-adenosyl-L-methionine-dependent methyltransferases"/>
    <property type="match status" value="1"/>
</dbReference>
<protein>
    <recommendedName>
        <fullName evidence="1">Methyltransferase type 12 domain-containing protein</fullName>
    </recommendedName>
</protein>
<dbReference type="CDD" id="cd02440">
    <property type="entry name" value="AdoMet_MTases"/>
    <property type="match status" value="1"/>
</dbReference>
<dbReference type="AlphaFoldDB" id="A0A235H9U6"/>
<dbReference type="InterPro" id="IPR013217">
    <property type="entry name" value="Methyltransf_12"/>
</dbReference>
<dbReference type="Gene3D" id="3.40.50.150">
    <property type="entry name" value="Vaccinia Virus protein VP39"/>
    <property type="match status" value="1"/>
</dbReference>
<dbReference type="EMBL" id="NOWT01000023">
    <property type="protein sequence ID" value="OYD82277.1"/>
    <property type="molecule type" value="Genomic_DNA"/>
</dbReference>
<keyword evidence="2" id="KW-0614">Plasmid</keyword>
<reference evidence="2 3" key="1">
    <citation type="submission" date="2017-07" db="EMBL/GenBank/DDBJ databases">
        <title>Whole genome sequence of Azospirillum brasilense 2A1, a potential biofertilizer strain.</title>
        <authorList>
            <person name="Fontana C.A."/>
            <person name="Toffoli L.M."/>
            <person name="Salazar S.M."/>
            <person name="Puglisi E."/>
            <person name="Pedraza R."/>
            <person name="Bassi D."/>
            <person name="Cocconcelli P.S."/>
        </authorList>
    </citation>
    <scope>NUCLEOTIDE SEQUENCE [LARGE SCALE GENOMIC DNA]</scope>
    <source>
        <strain evidence="2 3">2A1</strain>
        <plasmid evidence="2">unnamed</plasmid>
    </source>
</reference>
<feature type="domain" description="Methyltransferase type 12" evidence="1">
    <location>
        <begin position="84"/>
        <end position="183"/>
    </location>
</feature>
<gene>
    <name evidence="2" type="ORF">CHT98_21210</name>
</gene>
<evidence type="ECO:0000313" key="2">
    <source>
        <dbReference type="EMBL" id="OYD82277.1"/>
    </source>
</evidence>
<proteinExistence type="predicted"/>
<sequence>MQLERQADLHNLLIDTDPAAQIAYTDGDATENAILAIVESEPDLGPGSPGLSRHIKDWPTEYHFSPLRLNLLRPVKHFLRGRVLEVGGGCGALSPYIAEQADELIVVEGAVRRARICATRCRGLANTQVWATNFSCLPETETFDTVLVIGVLEYSPSFFKDGERDPFDAFLAKVRKHLAPGGRAIIAIENRFGLKYFCGAPEDHEMVQFYGIEDRYRPNQFKTFGRRELLDLLGRAGLGHTDLLLPFPDYKLPQVVLHQTAPDHPEIDLQALLLRAAAPTQSRSYQRLATEQFIWPNLAKNGLAADLANSFLVVAAPEPLPAGSGTDLVFYYTARNGKAFSKETIISRNDGGHLGVRRAPLYGDGDGGEDDGGGPPGIVWKLESEPFFAGRWYMGGLLELAKRPLCDVAAIAEWCRPWIGYLEENAVASGDDRVLPGEFIDCNPLNIVQSAEGLRFFDREWELLSKPTLSHVAFRGLHWALSSIGSLTYWSDVAGSRIIDVTQSVLTTLLPDCGPDIVDGLVEREVALQRLMGQDGDAIRTLLLTQIISARVEVQASLDSLSTLVRIEREGSQQLQELSAQMAADLFYGIPDLRVKGYVDFVMKIHCDQKVIFGWAFDPGLNKAPKYVVLVSNGKPISSALVNVLRDDVNKSLGILGSEQKLGFRIPVPCSANAKEVNQNNFRVLAFNPEFIGELKWATNS</sequence>
<evidence type="ECO:0000313" key="3">
    <source>
        <dbReference type="Proteomes" id="UP000215367"/>
    </source>
</evidence>
<evidence type="ECO:0000259" key="1">
    <source>
        <dbReference type="Pfam" id="PF08242"/>
    </source>
</evidence>
<dbReference type="RefSeq" id="WP_094305468.1">
    <property type="nucleotide sequence ID" value="NZ_NOWT01000023.1"/>
</dbReference>